<accession>A0A9W8LH59</accession>
<dbReference type="GO" id="GO:0006360">
    <property type="term" value="P:transcription by RNA polymerase I"/>
    <property type="evidence" value="ECO:0007669"/>
    <property type="project" value="InterPro"/>
</dbReference>
<dbReference type="InterPro" id="IPR053263">
    <property type="entry name" value="Euk_RPA34_RNAP_subunit"/>
</dbReference>
<name>A0A9W8LH59_9FUNG</name>
<organism evidence="2 3">
    <name type="scientific">Coemansia javaensis</name>
    <dbReference type="NCBI Taxonomy" id="2761396"/>
    <lineage>
        <taxon>Eukaryota</taxon>
        <taxon>Fungi</taxon>
        <taxon>Fungi incertae sedis</taxon>
        <taxon>Zoopagomycota</taxon>
        <taxon>Kickxellomycotina</taxon>
        <taxon>Kickxellomycetes</taxon>
        <taxon>Kickxellales</taxon>
        <taxon>Kickxellaceae</taxon>
        <taxon>Coemansia</taxon>
    </lineage>
</organism>
<dbReference type="AlphaFoldDB" id="A0A9W8LH59"/>
<evidence type="ECO:0000313" key="2">
    <source>
        <dbReference type="EMBL" id="KAJ2778774.1"/>
    </source>
</evidence>
<dbReference type="Pfam" id="PF08208">
    <property type="entry name" value="RNA_polI_A34"/>
    <property type="match status" value="1"/>
</dbReference>
<feature type="region of interest" description="Disordered" evidence="1">
    <location>
        <begin position="176"/>
        <end position="233"/>
    </location>
</feature>
<dbReference type="InterPro" id="IPR013240">
    <property type="entry name" value="DNA-dir_RNA_pol1_su_RPA34"/>
</dbReference>
<dbReference type="PANTHER" id="PTHR28155:SF1">
    <property type="entry name" value="DNA-DIRECTED RNA POLYMERASE I SUBUNIT RPA34.5-DOMAIN-CONTAINING PROTEIN"/>
    <property type="match status" value="1"/>
</dbReference>
<reference evidence="2" key="1">
    <citation type="submission" date="2022-07" db="EMBL/GenBank/DDBJ databases">
        <title>Phylogenomic reconstructions and comparative analyses of Kickxellomycotina fungi.</title>
        <authorList>
            <person name="Reynolds N.K."/>
            <person name="Stajich J.E."/>
            <person name="Barry K."/>
            <person name="Grigoriev I.V."/>
            <person name="Crous P."/>
            <person name="Smith M.E."/>
        </authorList>
    </citation>
    <scope>NUCLEOTIDE SEQUENCE</scope>
    <source>
        <strain evidence="2">NBRC 105414</strain>
    </source>
</reference>
<keyword evidence="3" id="KW-1185">Reference proteome</keyword>
<sequence length="233" mass="24514">MSALAQVLLRYEPPEGFEQQKGSTAALFDAAAVDGKELWLLRIPDNVSIKHLDGVQIKHPKGASDGVLGEVAVAGATYQICSPAAGAAAAEFGGMREMRLLVPDSDDADRAMLTLLPNGCKRLLSVTEKVDVPDATEYACAIAAREPAARPQLEDMKLRFIPYGFYSADEYKALGAGGDSGGSSPPAAAAEPALKKKKKSKKSTGDAMDVDAQDKTPPADKKPKKKKKAAESG</sequence>
<gene>
    <name evidence="2" type="ORF">H4R18_004397</name>
</gene>
<proteinExistence type="predicted"/>
<comment type="caution">
    <text evidence="2">The sequence shown here is derived from an EMBL/GenBank/DDBJ whole genome shotgun (WGS) entry which is preliminary data.</text>
</comment>
<dbReference type="PANTHER" id="PTHR28155">
    <property type="entry name" value="ACR243WP"/>
    <property type="match status" value="1"/>
</dbReference>
<feature type="compositionally biased region" description="Low complexity" evidence="1">
    <location>
        <begin position="182"/>
        <end position="192"/>
    </location>
</feature>
<dbReference type="Gene3D" id="6.20.250.70">
    <property type="match status" value="1"/>
</dbReference>
<evidence type="ECO:0000313" key="3">
    <source>
        <dbReference type="Proteomes" id="UP001140217"/>
    </source>
</evidence>
<dbReference type="OrthoDB" id="76224at2759"/>
<dbReference type="Proteomes" id="UP001140217">
    <property type="component" value="Unassembled WGS sequence"/>
</dbReference>
<dbReference type="EMBL" id="JANBUL010000211">
    <property type="protein sequence ID" value="KAJ2778774.1"/>
    <property type="molecule type" value="Genomic_DNA"/>
</dbReference>
<feature type="compositionally biased region" description="Basic residues" evidence="1">
    <location>
        <begin position="222"/>
        <end position="233"/>
    </location>
</feature>
<feature type="compositionally biased region" description="Basic and acidic residues" evidence="1">
    <location>
        <begin position="212"/>
        <end position="221"/>
    </location>
</feature>
<protein>
    <submittedName>
        <fullName evidence="2">Uncharacterized protein</fullName>
    </submittedName>
</protein>
<evidence type="ECO:0000256" key="1">
    <source>
        <dbReference type="SAM" id="MobiDB-lite"/>
    </source>
</evidence>